<proteinExistence type="predicted"/>
<dbReference type="VEuPathDB" id="FungiDB:F503_01414"/>
<protein>
    <recommendedName>
        <fullName evidence="1">Aminoglycoside phosphotransferase domain-containing protein</fullName>
    </recommendedName>
</protein>
<dbReference type="STRING" id="1262450.S3CUK9"/>
<dbReference type="EMBL" id="KE148161">
    <property type="protein sequence ID" value="EPE04410.1"/>
    <property type="molecule type" value="Genomic_DNA"/>
</dbReference>
<name>S3CUK9_OPHP1</name>
<dbReference type="SUPFAM" id="SSF56112">
    <property type="entry name" value="Protein kinase-like (PK-like)"/>
    <property type="match status" value="1"/>
</dbReference>
<gene>
    <name evidence="2" type="ORF">F503_01414</name>
</gene>
<keyword evidence="3" id="KW-1185">Reference proteome</keyword>
<dbReference type="AlphaFoldDB" id="S3CUK9"/>
<feature type="domain" description="Aminoglycoside phosphotransferase" evidence="1">
    <location>
        <begin position="142"/>
        <end position="343"/>
    </location>
</feature>
<sequence length="461" mass="51793">MPLWTCSITDCHRPAIRNTGDCVICDQHLCSVHIQEPSHSCPVWNDGDVYDEIAAKAEQKEMQDLLSRINTKALAARASALRGGKACTVPPLSYNKEKRSAVMGGMNYHFEVTFDDGVVWIARIRRHNVTSPPRAVGNYIVQSEVTTLRYLADTVPSARTPRVFDFALQDSTNPVGVGYILMEKLPGTSLRWSVATDIQRRRVMDQLADVFIELSQHSFLSMGSLSLSKDGKAEVGPVAREAFMDMHGDMLCHSGPFTSILDYYQQDIRLVLIRILHSELYAPKPVDAYLAHLYLRDVAPSVLPKEDIYYLKHADDKGDHLLVDADYNLTGIIDWEWAHTAPASIAFNSPIGFLPVGDFYDGANDIGADESVFAQLLADKGRDDLAQCVRTGRLQHRFAFCCGYDMDTDWEGFLGLFRGLREAVQIDAGIDWDEWKAKALDKYRDDDGLKQLLERQQTVRK</sequence>
<evidence type="ECO:0000313" key="2">
    <source>
        <dbReference type="EMBL" id="EPE04410.1"/>
    </source>
</evidence>
<dbReference type="SUPFAM" id="SSF118310">
    <property type="entry name" value="AN1-like Zinc finger"/>
    <property type="match status" value="1"/>
</dbReference>
<dbReference type="InterPro" id="IPR011009">
    <property type="entry name" value="Kinase-like_dom_sf"/>
</dbReference>
<dbReference type="InterPro" id="IPR035896">
    <property type="entry name" value="AN1-like_Znf"/>
</dbReference>
<dbReference type="PANTHER" id="PTHR21310">
    <property type="entry name" value="AMINOGLYCOSIDE PHOSPHOTRANSFERASE-RELATED-RELATED"/>
    <property type="match status" value="1"/>
</dbReference>
<dbReference type="InterPro" id="IPR051678">
    <property type="entry name" value="AGP_Transferase"/>
</dbReference>
<dbReference type="OrthoDB" id="5327538at2759"/>
<dbReference type="OMA" id="YHIEILF"/>
<reference evidence="2 3" key="1">
    <citation type="journal article" date="2013" name="BMC Genomics">
        <title>The genome and transcriptome of the pine saprophyte Ophiostoma piceae, and a comparison with the bark beetle-associated pine pathogen Grosmannia clavigera.</title>
        <authorList>
            <person name="Haridas S."/>
            <person name="Wang Y."/>
            <person name="Lim L."/>
            <person name="Massoumi Alamouti S."/>
            <person name="Jackman S."/>
            <person name="Docking R."/>
            <person name="Robertson G."/>
            <person name="Birol I."/>
            <person name="Bohlmann J."/>
            <person name="Breuil C."/>
        </authorList>
    </citation>
    <scope>NUCLEOTIDE SEQUENCE [LARGE SCALE GENOMIC DNA]</scope>
    <source>
        <strain evidence="2 3">UAMH 11346</strain>
    </source>
</reference>
<dbReference type="PANTHER" id="PTHR21310:SF15">
    <property type="entry name" value="AMINOGLYCOSIDE PHOSPHOTRANSFERASE DOMAIN-CONTAINING PROTEIN"/>
    <property type="match status" value="1"/>
</dbReference>
<dbReference type="InterPro" id="IPR002575">
    <property type="entry name" value="Aminoglycoside_PTrfase"/>
</dbReference>
<dbReference type="HOGENOM" id="CLU_043196_0_0_1"/>
<organism evidence="2 3">
    <name type="scientific">Ophiostoma piceae (strain UAMH 11346)</name>
    <name type="common">Sap stain fungus</name>
    <dbReference type="NCBI Taxonomy" id="1262450"/>
    <lineage>
        <taxon>Eukaryota</taxon>
        <taxon>Fungi</taxon>
        <taxon>Dikarya</taxon>
        <taxon>Ascomycota</taxon>
        <taxon>Pezizomycotina</taxon>
        <taxon>Sordariomycetes</taxon>
        <taxon>Sordariomycetidae</taxon>
        <taxon>Ophiostomatales</taxon>
        <taxon>Ophiostomataceae</taxon>
        <taxon>Ophiostoma</taxon>
    </lineage>
</organism>
<evidence type="ECO:0000313" key="3">
    <source>
        <dbReference type="Proteomes" id="UP000016923"/>
    </source>
</evidence>
<dbReference type="eggNOG" id="ENOG502S1E7">
    <property type="taxonomic scope" value="Eukaryota"/>
</dbReference>
<accession>S3CUK9</accession>
<dbReference type="Pfam" id="PF01636">
    <property type="entry name" value="APH"/>
    <property type="match status" value="1"/>
</dbReference>
<evidence type="ECO:0000259" key="1">
    <source>
        <dbReference type="Pfam" id="PF01636"/>
    </source>
</evidence>
<dbReference type="Proteomes" id="UP000016923">
    <property type="component" value="Unassembled WGS sequence"/>
</dbReference>